<evidence type="ECO:0000313" key="3">
    <source>
        <dbReference type="Proteomes" id="UP000193986"/>
    </source>
</evidence>
<protein>
    <submittedName>
        <fullName evidence="2">Uncharacterized protein</fullName>
    </submittedName>
</protein>
<comment type="caution">
    <text evidence="2">The sequence shown here is derived from an EMBL/GenBank/DDBJ whole genome shotgun (WGS) entry which is preliminary data.</text>
</comment>
<dbReference type="InParanoid" id="A0A1Y2AMZ8"/>
<evidence type="ECO:0000313" key="2">
    <source>
        <dbReference type="EMBL" id="ORY23931.1"/>
    </source>
</evidence>
<keyword evidence="1" id="KW-1133">Transmembrane helix</keyword>
<sequence length="428" mass="47997">MVLTSTPRPVVLSFRTLLIIPSLVLGTAYLWTVLHRPIIPRQLKLDDPSTFGWPSWYGKGIIPYDVPYSRDGQVCQDKSKVLYFIDLPYDSPYIPSALSTLSALEAAPDIDVVAISPSSSTWDQSLSVTDNMEMLGCGDRLWRVSDRVASDVTCSNSTVITEIYGSTQSDTRADVTILSQPHEMVSNRLSHASLKDIHGDEWKMGLFAHILPSADPTIFYPRNHTPDPNRVTYFPRPDTPPDRYPKLPRGSSWTIYRSSLSSPPKMISGQNHLAPDSAYRRYWQKEAGKRAAAMRSASVCVFEQWREGLLDDDMAQAMMAGCVVATVIPEVERELLSTVVVPLPKSDPDSWIENLENALSVSITGQELQRRALHAFIIARQKFTTEIRIKAVRDVVKKWQVGARGYLFPNGWRWSCDSPGEKPPWCVG</sequence>
<feature type="transmembrane region" description="Helical" evidence="1">
    <location>
        <begin position="12"/>
        <end position="34"/>
    </location>
</feature>
<gene>
    <name evidence="2" type="ORF">BCR39DRAFT_548293</name>
</gene>
<dbReference type="AlphaFoldDB" id="A0A1Y2AMZ8"/>
<accession>A0A1Y2AMZ8</accession>
<dbReference type="Proteomes" id="UP000193986">
    <property type="component" value="Unassembled WGS sequence"/>
</dbReference>
<dbReference type="OrthoDB" id="2596659at2759"/>
<evidence type="ECO:0000256" key="1">
    <source>
        <dbReference type="SAM" id="Phobius"/>
    </source>
</evidence>
<reference evidence="2 3" key="1">
    <citation type="submission" date="2016-07" db="EMBL/GenBank/DDBJ databases">
        <title>Pervasive Adenine N6-methylation of Active Genes in Fungi.</title>
        <authorList>
            <consortium name="DOE Joint Genome Institute"/>
            <person name="Mondo S.J."/>
            <person name="Dannebaum R.O."/>
            <person name="Kuo R.C."/>
            <person name="Labutti K."/>
            <person name="Haridas S."/>
            <person name="Kuo A."/>
            <person name="Salamov A."/>
            <person name="Ahrendt S.R."/>
            <person name="Lipzen A."/>
            <person name="Sullivan W."/>
            <person name="Andreopoulos W.B."/>
            <person name="Clum A."/>
            <person name="Lindquist E."/>
            <person name="Daum C."/>
            <person name="Ramamoorthy G.K."/>
            <person name="Gryganskyi A."/>
            <person name="Culley D."/>
            <person name="Magnuson J.K."/>
            <person name="James T.Y."/>
            <person name="O'Malley M.A."/>
            <person name="Stajich J.E."/>
            <person name="Spatafora J.W."/>
            <person name="Visel A."/>
            <person name="Grigoriev I.V."/>
        </authorList>
    </citation>
    <scope>NUCLEOTIDE SEQUENCE [LARGE SCALE GENOMIC DNA]</scope>
    <source>
        <strain evidence="2 3">68-887.2</strain>
    </source>
</reference>
<organism evidence="2 3">
    <name type="scientific">Naematelia encephala</name>
    <dbReference type="NCBI Taxonomy" id="71784"/>
    <lineage>
        <taxon>Eukaryota</taxon>
        <taxon>Fungi</taxon>
        <taxon>Dikarya</taxon>
        <taxon>Basidiomycota</taxon>
        <taxon>Agaricomycotina</taxon>
        <taxon>Tremellomycetes</taxon>
        <taxon>Tremellales</taxon>
        <taxon>Naemateliaceae</taxon>
        <taxon>Naematelia</taxon>
    </lineage>
</organism>
<name>A0A1Y2AMZ8_9TREE</name>
<keyword evidence="3" id="KW-1185">Reference proteome</keyword>
<keyword evidence="1" id="KW-0472">Membrane</keyword>
<keyword evidence="1" id="KW-0812">Transmembrane</keyword>
<dbReference type="EMBL" id="MCFC01000074">
    <property type="protein sequence ID" value="ORY23931.1"/>
    <property type="molecule type" value="Genomic_DNA"/>
</dbReference>
<proteinExistence type="predicted"/>